<accession>A0A0F9KVS7</accession>
<dbReference type="PANTHER" id="PTHR34047">
    <property type="entry name" value="NUCLEAR INTRON MATURASE 1, MITOCHONDRIAL-RELATED"/>
    <property type="match status" value="1"/>
</dbReference>
<dbReference type="GO" id="GO:0003964">
    <property type="term" value="F:RNA-directed DNA polymerase activity"/>
    <property type="evidence" value="ECO:0007669"/>
    <property type="project" value="UniProtKB-EC"/>
</dbReference>
<keyword evidence="2" id="KW-0548">Nucleotidyltransferase</keyword>
<keyword evidence="4" id="KW-0460">Magnesium</keyword>
<evidence type="ECO:0000256" key="1">
    <source>
        <dbReference type="ARBA" id="ARBA00022679"/>
    </source>
</evidence>
<sequence>MERFDLETKTLEKAFNAVFHNNYKFTDFVSFNVDEEIKVFEVDGRKVFKTSDKYKAYLRFIDRVIFRHLAKNEKVSHAFVKGKSPLTAVQAHTASKYFFLTDIKEFYSNITCVDVLEVLSRDKQLIPISDFDEYIELIAKLTTIDGSLPVGLATSPKMSNAFLYEFDGVLDSYCTKNALSYTRYADDIIISGEQFSQLSSCKKTVQHYLNDYASDRMLINENKTLITQVGNKVKILGLIILPNGKITIDGKYKKKLELLLHFYTTDKNKFEDYLAQELKGKERSLFGLLHYAKSIDPNYLEKLQKKYGAYSLRYLMEDKWNDPR</sequence>
<dbReference type="InterPro" id="IPR043502">
    <property type="entry name" value="DNA/RNA_pol_sf"/>
</dbReference>
<name>A0A0F9KVS7_9ZZZZ</name>
<dbReference type="GO" id="GO:0046872">
    <property type="term" value="F:metal ion binding"/>
    <property type="evidence" value="ECO:0007669"/>
    <property type="project" value="UniProtKB-KW"/>
</dbReference>
<dbReference type="GO" id="GO:0003723">
    <property type="term" value="F:RNA binding"/>
    <property type="evidence" value="ECO:0007669"/>
    <property type="project" value="InterPro"/>
</dbReference>
<keyword evidence="5" id="KW-0051">Antiviral defense</keyword>
<keyword evidence="3" id="KW-0479">Metal-binding</keyword>
<reference evidence="9" key="1">
    <citation type="journal article" date="2015" name="Nature">
        <title>Complex archaea that bridge the gap between prokaryotes and eukaryotes.</title>
        <authorList>
            <person name="Spang A."/>
            <person name="Saw J.H."/>
            <person name="Jorgensen S.L."/>
            <person name="Zaremba-Niedzwiedzka K."/>
            <person name="Martijn J."/>
            <person name="Lind A.E."/>
            <person name="van Eijk R."/>
            <person name="Schleper C."/>
            <person name="Guy L."/>
            <person name="Ettema T.J."/>
        </authorList>
    </citation>
    <scope>NUCLEOTIDE SEQUENCE</scope>
</reference>
<dbReference type="InterPro" id="IPR051083">
    <property type="entry name" value="GrpII_Intron_Splice-Mob/Def"/>
</dbReference>
<evidence type="ECO:0000256" key="7">
    <source>
        <dbReference type="ARBA" id="ARBA00048173"/>
    </source>
</evidence>
<dbReference type="GO" id="GO:0051607">
    <property type="term" value="P:defense response to virus"/>
    <property type="evidence" value="ECO:0007669"/>
    <property type="project" value="UniProtKB-KW"/>
</dbReference>
<dbReference type="PROSITE" id="PS50878">
    <property type="entry name" value="RT_POL"/>
    <property type="match status" value="1"/>
</dbReference>
<dbReference type="Gene3D" id="3.30.70.270">
    <property type="match status" value="1"/>
</dbReference>
<proteinExistence type="inferred from homology"/>
<feature type="domain" description="Reverse transcriptase" evidence="8">
    <location>
        <begin position="1"/>
        <end position="240"/>
    </location>
</feature>
<evidence type="ECO:0000313" key="9">
    <source>
        <dbReference type="EMBL" id="KKM26213.1"/>
    </source>
</evidence>
<keyword evidence="1" id="KW-0808">Transferase</keyword>
<evidence type="ECO:0000256" key="5">
    <source>
        <dbReference type="ARBA" id="ARBA00023118"/>
    </source>
</evidence>
<evidence type="ECO:0000259" key="8">
    <source>
        <dbReference type="PROSITE" id="PS50878"/>
    </source>
</evidence>
<dbReference type="PANTHER" id="PTHR34047:SF7">
    <property type="entry name" value="RNA-DIRECTED DNA POLYMERASE"/>
    <property type="match status" value="1"/>
</dbReference>
<dbReference type="Pfam" id="PF00078">
    <property type="entry name" value="RVT_1"/>
    <property type="match status" value="1"/>
</dbReference>
<evidence type="ECO:0000256" key="3">
    <source>
        <dbReference type="ARBA" id="ARBA00022723"/>
    </source>
</evidence>
<dbReference type="PRINTS" id="PR00866">
    <property type="entry name" value="RNADNAPOLMS"/>
</dbReference>
<dbReference type="AlphaFoldDB" id="A0A0F9KVS7"/>
<dbReference type="InterPro" id="IPR000477">
    <property type="entry name" value="RT_dom"/>
</dbReference>
<evidence type="ECO:0000256" key="2">
    <source>
        <dbReference type="ARBA" id="ARBA00022695"/>
    </source>
</evidence>
<comment type="caution">
    <text evidence="9">The sequence shown here is derived from an EMBL/GenBank/DDBJ whole genome shotgun (WGS) entry which is preliminary data.</text>
</comment>
<organism evidence="9">
    <name type="scientific">marine sediment metagenome</name>
    <dbReference type="NCBI Taxonomy" id="412755"/>
    <lineage>
        <taxon>unclassified sequences</taxon>
        <taxon>metagenomes</taxon>
        <taxon>ecological metagenomes</taxon>
    </lineage>
</organism>
<gene>
    <name evidence="9" type="ORF">LCGC14_1587030</name>
</gene>
<comment type="catalytic activity">
    <reaction evidence="7">
        <text>DNA(n) + a 2'-deoxyribonucleoside 5'-triphosphate = DNA(n+1) + diphosphate</text>
        <dbReference type="Rhea" id="RHEA:22508"/>
        <dbReference type="Rhea" id="RHEA-COMP:17339"/>
        <dbReference type="Rhea" id="RHEA-COMP:17340"/>
        <dbReference type="ChEBI" id="CHEBI:33019"/>
        <dbReference type="ChEBI" id="CHEBI:61560"/>
        <dbReference type="ChEBI" id="CHEBI:173112"/>
        <dbReference type="EC" id="2.7.7.49"/>
    </reaction>
</comment>
<comment type="similarity">
    <text evidence="6">Belongs to the bacterial reverse transcriptase family.</text>
</comment>
<dbReference type="InterPro" id="IPR043128">
    <property type="entry name" value="Rev_trsase/Diguanyl_cyclase"/>
</dbReference>
<evidence type="ECO:0000256" key="6">
    <source>
        <dbReference type="ARBA" id="ARBA00034120"/>
    </source>
</evidence>
<dbReference type="SUPFAM" id="SSF56672">
    <property type="entry name" value="DNA/RNA polymerases"/>
    <property type="match status" value="1"/>
</dbReference>
<dbReference type="EMBL" id="LAZR01012556">
    <property type="protein sequence ID" value="KKM26213.1"/>
    <property type="molecule type" value="Genomic_DNA"/>
</dbReference>
<protein>
    <recommendedName>
        <fullName evidence="8">Reverse transcriptase domain-containing protein</fullName>
    </recommendedName>
</protein>
<evidence type="ECO:0000256" key="4">
    <source>
        <dbReference type="ARBA" id="ARBA00022842"/>
    </source>
</evidence>
<dbReference type="InterPro" id="IPR000123">
    <property type="entry name" value="Reverse_transcriptase_msDNA"/>
</dbReference>